<evidence type="ECO:0000313" key="3">
    <source>
        <dbReference type="EMBL" id="TQV66714.1"/>
    </source>
</evidence>
<dbReference type="Proteomes" id="UP000319732">
    <property type="component" value="Unassembled WGS sequence"/>
</dbReference>
<evidence type="ECO:0000313" key="4">
    <source>
        <dbReference type="Proteomes" id="UP000319732"/>
    </source>
</evidence>
<organism evidence="3 4">
    <name type="scientific">Exilibacterium tricleocarpae</name>
    <dbReference type="NCBI Taxonomy" id="2591008"/>
    <lineage>
        <taxon>Bacteria</taxon>
        <taxon>Pseudomonadati</taxon>
        <taxon>Pseudomonadota</taxon>
        <taxon>Gammaproteobacteria</taxon>
        <taxon>Cellvibrionales</taxon>
        <taxon>Cellvibrionaceae</taxon>
        <taxon>Exilibacterium</taxon>
    </lineage>
</organism>
<reference evidence="3 4" key="1">
    <citation type="submission" date="2019-06" db="EMBL/GenBank/DDBJ databases">
        <title>Whole genome sequence for Cellvibrionaceae sp. R142.</title>
        <authorList>
            <person name="Wang G."/>
        </authorList>
    </citation>
    <scope>NUCLEOTIDE SEQUENCE [LARGE SCALE GENOMIC DNA]</scope>
    <source>
        <strain evidence="3 4">R142</strain>
    </source>
</reference>
<dbReference type="OrthoDB" id="6089795at2"/>
<dbReference type="SUPFAM" id="SSF47473">
    <property type="entry name" value="EF-hand"/>
    <property type="match status" value="1"/>
</dbReference>
<feature type="chain" id="PRO_5021950809" evidence="1">
    <location>
        <begin position="20"/>
        <end position="81"/>
    </location>
</feature>
<evidence type="ECO:0000259" key="2">
    <source>
        <dbReference type="PROSITE" id="PS50222"/>
    </source>
</evidence>
<dbReference type="Pfam" id="PF13202">
    <property type="entry name" value="EF-hand_5"/>
    <property type="match status" value="1"/>
</dbReference>
<dbReference type="AlphaFoldDB" id="A0A545SP37"/>
<feature type="signal peptide" evidence="1">
    <location>
        <begin position="1"/>
        <end position="19"/>
    </location>
</feature>
<dbReference type="InterPro" id="IPR002048">
    <property type="entry name" value="EF_hand_dom"/>
</dbReference>
<dbReference type="PROSITE" id="PS50222">
    <property type="entry name" value="EF_HAND_2"/>
    <property type="match status" value="1"/>
</dbReference>
<keyword evidence="1" id="KW-0732">Signal</keyword>
<dbReference type="InterPro" id="IPR018247">
    <property type="entry name" value="EF_Hand_1_Ca_BS"/>
</dbReference>
<dbReference type="InterPro" id="IPR011992">
    <property type="entry name" value="EF-hand-dom_pair"/>
</dbReference>
<protein>
    <submittedName>
        <fullName evidence="3">EF-hand domain-containing protein</fullName>
    </submittedName>
</protein>
<accession>A0A545SP37</accession>
<name>A0A545SP37_9GAMM</name>
<dbReference type="RefSeq" id="WP_142930036.1">
    <property type="nucleotide sequence ID" value="NZ_ML660115.1"/>
</dbReference>
<dbReference type="EMBL" id="VHSG01000039">
    <property type="protein sequence ID" value="TQV66714.1"/>
    <property type="molecule type" value="Genomic_DNA"/>
</dbReference>
<evidence type="ECO:0000256" key="1">
    <source>
        <dbReference type="SAM" id="SignalP"/>
    </source>
</evidence>
<dbReference type="GO" id="GO:0005509">
    <property type="term" value="F:calcium ion binding"/>
    <property type="evidence" value="ECO:0007669"/>
    <property type="project" value="InterPro"/>
</dbReference>
<dbReference type="PROSITE" id="PS00018">
    <property type="entry name" value="EF_HAND_1"/>
    <property type="match status" value="1"/>
</dbReference>
<feature type="domain" description="EF-hand" evidence="2">
    <location>
        <begin position="45"/>
        <end position="80"/>
    </location>
</feature>
<keyword evidence="4" id="KW-1185">Reference proteome</keyword>
<gene>
    <name evidence="3" type="ORF">FKG94_26835</name>
</gene>
<comment type="caution">
    <text evidence="3">The sequence shown here is derived from an EMBL/GenBank/DDBJ whole genome shotgun (WGS) entry which is preliminary data.</text>
</comment>
<sequence>MKKLLALIAFTGMCGSVMAGDKGEVPAFTDLDKDADSYISASEAKASDWLASNFSKADTDGDGRLSPSEYLTLIKMSDKDR</sequence>
<dbReference type="Gene3D" id="1.10.238.10">
    <property type="entry name" value="EF-hand"/>
    <property type="match status" value="1"/>
</dbReference>
<proteinExistence type="predicted"/>